<dbReference type="SUPFAM" id="SSF51604">
    <property type="entry name" value="Enolase C-terminal domain-like"/>
    <property type="match status" value="1"/>
</dbReference>
<reference evidence="9 10" key="1">
    <citation type="submission" date="2016-08" db="EMBL/GenBank/DDBJ databases">
        <title>Analysis of Carbohydrate Active Enzymes in Thermogemmatispora T81 Reveals Carbohydrate Degradation Ability.</title>
        <authorList>
            <person name="Tomazini A."/>
            <person name="Lal S."/>
            <person name="Stott M."/>
            <person name="Henrissat B."/>
            <person name="Polikarpov I."/>
            <person name="Sparling R."/>
            <person name="Levin D.B."/>
        </authorList>
    </citation>
    <scope>NUCLEOTIDE SEQUENCE [LARGE SCALE GENOMIC DNA]</scope>
    <source>
        <strain evidence="9 10">T81</strain>
    </source>
</reference>
<comment type="cofactor">
    <cofactor evidence="6 7">
        <name>Mg(2+)</name>
        <dbReference type="ChEBI" id="CHEBI:18420"/>
    </cofactor>
    <text evidence="6 7">Binds 1 Mg(2+) ion per subunit.</text>
</comment>
<feature type="domain" description="Mandelate racemase/muconate lactonizing enzyme C-terminal" evidence="8">
    <location>
        <begin position="151"/>
        <end position="248"/>
    </location>
</feature>
<dbReference type="SMART" id="SM00922">
    <property type="entry name" value="MR_MLE"/>
    <property type="match status" value="1"/>
</dbReference>
<dbReference type="InterPro" id="IPR036849">
    <property type="entry name" value="Enolase-like_C_sf"/>
</dbReference>
<evidence type="ECO:0000256" key="5">
    <source>
        <dbReference type="PIRSR" id="PIRSR634603-1"/>
    </source>
</evidence>
<organism evidence="9 10">
    <name type="scientific">Thermogemmatispora tikiterensis</name>
    <dbReference type="NCBI Taxonomy" id="1825093"/>
    <lineage>
        <taxon>Bacteria</taxon>
        <taxon>Bacillati</taxon>
        <taxon>Chloroflexota</taxon>
        <taxon>Ktedonobacteria</taxon>
        <taxon>Thermogemmatisporales</taxon>
        <taxon>Thermogemmatisporaceae</taxon>
        <taxon>Thermogemmatispora</taxon>
    </lineage>
</organism>
<dbReference type="CDD" id="cd03319">
    <property type="entry name" value="L-Ala-DL-Glu_epimerase"/>
    <property type="match status" value="1"/>
</dbReference>
<keyword evidence="10" id="KW-1185">Reference proteome</keyword>
<evidence type="ECO:0000313" key="10">
    <source>
        <dbReference type="Proteomes" id="UP000248706"/>
    </source>
</evidence>
<evidence type="ECO:0000256" key="2">
    <source>
        <dbReference type="ARBA" id="ARBA00022723"/>
    </source>
</evidence>
<feature type="binding site" evidence="6">
    <location>
        <position position="199"/>
    </location>
    <ligand>
        <name>Mg(2+)</name>
        <dbReference type="ChEBI" id="CHEBI:18420"/>
    </ligand>
</feature>
<gene>
    <name evidence="9" type="ORF">A4R35_16075</name>
</gene>
<dbReference type="PANTHER" id="PTHR48073">
    <property type="entry name" value="O-SUCCINYLBENZOATE SYNTHASE-RELATED"/>
    <property type="match status" value="1"/>
</dbReference>
<dbReference type="Gene3D" id="3.20.20.120">
    <property type="entry name" value="Enolase-like C-terminal domain"/>
    <property type="match status" value="1"/>
</dbReference>
<dbReference type="OrthoDB" id="9775391at2"/>
<dbReference type="InterPro" id="IPR029065">
    <property type="entry name" value="Enolase_C-like"/>
</dbReference>
<proteinExistence type="inferred from homology"/>
<dbReference type="Proteomes" id="UP000248706">
    <property type="component" value="Unassembled WGS sequence"/>
</dbReference>
<dbReference type="InterPro" id="IPR029017">
    <property type="entry name" value="Enolase-like_N"/>
</dbReference>
<keyword evidence="3 6" id="KW-0460">Magnesium</keyword>
<dbReference type="GO" id="GO:0016855">
    <property type="term" value="F:racemase and epimerase activity, acting on amino acids and derivatives"/>
    <property type="evidence" value="ECO:0007669"/>
    <property type="project" value="UniProtKB-UniRule"/>
</dbReference>
<dbReference type="Pfam" id="PF13378">
    <property type="entry name" value="MR_MLE_C"/>
    <property type="match status" value="1"/>
</dbReference>
<dbReference type="InterPro" id="IPR013342">
    <property type="entry name" value="Mandelate_racemase_C"/>
</dbReference>
<accession>A0A328VHZ3</accession>
<dbReference type="Gene3D" id="3.30.390.10">
    <property type="entry name" value="Enolase-like, N-terminal domain"/>
    <property type="match status" value="1"/>
</dbReference>
<evidence type="ECO:0000256" key="6">
    <source>
        <dbReference type="PIRSR" id="PIRSR634603-3"/>
    </source>
</evidence>
<comment type="caution">
    <text evidence="9">The sequence shown here is derived from an EMBL/GenBank/DDBJ whole genome shotgun (WGS) entry which is preliminary data.</text>
</comment>
<evidence type="ECO:0000313" key="9">
    <source>
        <dbReference type="EMBL" id="RAQ97057.1"/>
    </source>
</evidence>
<dbReference type="EC" id="5.1.1.-" evidence="7"/>
<keyword evidence="4 7" id="KW-0413">Isomerase</keyword>
<evidence type="ECO:0000256" key="1">
    <source>
        <dbReference type="ARBA" id="ARBA00008031"/>
    </source>
</evidence>
<sequence>MAHIQHRRTTGTTIAAISVEPLNIPLLEPFTIATGSTSEARNVLITITLEDGSVGYGEAAPFLPSLGEDQNTALAAAQSCAALLQGKDAAHWRSLARLLRSLYFSQSSVCAGFEMALLDALTRSYGLPLYAFFGGAGNAVETDISIPLVEPEHAYELARAAVERGIRTIKIKVGSDVREDVARVEAVREGAPNVGLTLDANQGYTPAEALLCLEALDERDIRPLLLEQPVPKDDYEGLRYVTQHSRVPVAADESAYSAANVAHLIAMGAVNVVNIKLMKSGIVEALDIAAVCRATHTQLMIGAMMESRLAISAAAHFVAGLGGFRFIDLDTPMLLAADPFIGGYEQRGGLYDLSGVESGLGISRRQ</sequence>
<dbReference type="SUPFAM" id="SSF54826">
    <property type="entry name" value="Enolase N-terminal domain-like"/>
    <property type="match status" value="1"/>
</dbReference>
<feature type="active site" description="Proton acceptor; specific for (R)-substrate epimerization" evidence="5">
    <location>
        <position position="172"/>
    </location>
</feature>
<name>A0A328VHZ3_9CHLR</name>
<feature type="active site" description="Proton acceptor; specific for (S)-substrate epimerization" evidence="5">
    <location>
        <position position="276"/>
    </location>
</feature>
<evidence type="ECO:0000256" key="3">
    <source>
        <dbReference type="ARBA" id="ARBA00022842"/>
    </source>
</evidence>
<dbReference type="SFLD" id="SFLDG00180">
    <property type="entry name" value="muconate_cycloisomerase"/>
    <property type="match status" value="1"/>
</dbReference>
<dbReference type="InterPro" id="IPR034603">
    <property type="entry name" value="Dipeptide_epimerase"/>
</dbReference>
<feature type="binding site" evidence="6">
    <location>
        <position position="252"/>
    </location>
    <ligand>
        <name>Mg(2+)</name>
        <dbReference type="ChEBI" id="CHEBI:18420"/>
    </ligand>
</feature>
<keyword evidence="2 6" id="KW-0479">Metal-binding</keyword>
<dbReference type="SFLD" id="SFLDS00001">
    <property type="entry name" value="Enolase"/>
    <property type="match status" value="1"/>
</dbReference>
<dbReference type="InterPro" id="IPR013341">
    <property type="entry name" value="Mandelate_racemase_N_dom"/>
</dbReference>
<dbReference type="RefSeq" id="WP_112431138.1">
    <property type="nucleotide sequence ID" value="NZ_MCIF01000002.1"/>
</dbReference>
<comment type="similarity">
    <text evidence="1 7">Belongs to the mandelate racemase/muconate lactonizing enzyme family.</text>
</comment>
<evidence type="ECO:0000256" key="4">
    <source>
        <dbReference type="ARBA" id="ARBA00023235"/>
    </source>
</evidence>
<dbReference type="Pfam" id="PF02746">
    <property type="entry name" value="MR_MLE_N"/>
    <property type="match status" value="1"/>
</dbReference>
<dbReference type="PANTHER" id="PTHR48073:SF2">
    <property type="entry name" value="O-SUCCINYLBENZOATE SYNTHASE"/>
    <property type="match status" value="1"/>
</dbReference>
<feature type="binding site" evidence="6">
    <location>
        <position position="227"/>
    </location>
    <ligand>
        <name>Mg(2+)</name>
        <dbReference type="ChEBI" id="CHEBI:18420"/>
    </ligand>
</feature>
<dbReference type="AlphaFoldDB" id="A0A328VHZ3"/>
<dbReference type="EMBL" id="MCIF01000002">
    <property type="protein sequence ID" value="RAQ97057.1"/>
    <property type="molecule type" value="Genomic_DNA"/>
</dbReference>
<dbReference type="SFLD" id="SFLDF00009">
    <property type="entry name" value="o-succinylbenzoate_synthase"/>
    <property type="match status" value="1"/>
</dbReference>
<protein>
    <recommendedName>
        <fullName evidence="7">Dipeptide epimerase</fullName>
        <ecNumber evidence="7">5.1.1.-</ecNumber>
    </recommendedName>
</protein>
<dbReference type="GO" id="GO:0046872">
    <property type="term" value="F:metal ion binding"/>
    <property type="evidence" value="ECO:0007669"/>
    <property type="project" value="UniProtKB-KW"/>
</dbReference>
<evidence type="ECO:0000259" key="8">
    <source>
        <dbReference type="SMART" id="SM00922"/>
    </source>
</evidence>
<evidence type="ECO:0000256" key="7">
    <source>
        <dbReference type="RuleBase" id="RU366006"/>
    </source>
</evidence>